<evidence type="ECO:0000313" key="1">
    <source>
        <dbReference type="EMBL" id="RHH16469.1"/>
    </source>
</evidence>
<accession>A0A2K9GZB9</accession>
<name>A0A2K9GZB9_BACFG</name>
<evidence type="ECO:0000313" key="2">
    <source>
        <dbReference type="Proteomes" id="UP000266644"/>
    </source>
</evidence>
<comment type="caution">
    <text evidence="1">The sequence shown here is derived from an EMBL/GenBank/DDBJ whole genome shotgun (WGS) entry which is preliminary data.</text>
</comment>
<gene>
    <name evidence="1" type="ORF">DW228_00725</name>
</gene>
<protein>
    <submittedName>
        <fullName evidence="1">Uncharacterized protein</fullName>
    </submittedName>
</protein>
<dbReference type="AlphaFoldDB" id="A0A2K9GZB9"/>
<sequence>MGFSFFRPLFDLRLLLSDVCLLSVLFFLSSFFFFLLFVFVVHTLFNFSDFYLCKIWQRYGRKI</sequence>
<dbReference type="EMBL" id="QRJE01000001">
    <property type="protein sequence ID" value="RHH16469.1"/>
    <property type="molecule type" value="Genomic_DNA"/>
</dbReference>
<dbReference type="Proteomes" id="UP000266644">
    <property type="component" value="Unassembled WGS sequence"/>
</dbReference>
<proteinExistence type="predicted"/>
<organism evidence="1 2">
    <name type="scientific">Bacteroides fragilis</name>
    <dbReference type="NCBI Taxonomy" id="817"/>
    <lineage>
        <taxon>Bacteria</taxon>
        <taxon>Pseudomonadati</taxon>
        <taxon>Bacteroidota</taxon>
        <taxon>Bacteroidia</taxon>
        <taxon>Bacteroidales</taxon>
        <taxon>Bacteroidaceae</taxon>
        <taxon>Bacteroides</taxon>
    </lineage>
</organism>
<reference evidence="1 2" key="1">
    <citation type="submission" date="2018-08" db="EMBL/GenBank/DDBJ databases">
        <title>A genome reference for cultivated species of the human gut microbiota.</title>
        <authorList>
            <person name="Zou Y."/>
            <person name="Xue W."/>
            <person name="Luo G."/>
        </authorList>
    </citation>
    <scope>NUCLEOTIDE SEQUENCE [LARGE SCALE GENOMIC DNA]</scope>
    <source>
        <strain evidence="1 2">AM18-6</strain>
    </source>
</reference>